<organism evidence="9 10">
    <name type="scientific">Amygdalobacter nucleatus</name>
    <dbReference type="NCBI Taxonomy" id="3029274"/>
    <lineage>
        <taxon>Bacteria</taxon>
        <taxon>Bacillati</taxon>
        <taxon>Bacillota</taxon>
        <taxon>Clostridia</taxon>
        <taxon>Eubacteriales</taxon>
        <taxon>Oscillospiraceae</taxon>
        <taxon>Amygdalobacter</taxon>
    </lineage>
</organism>
<reference evidence="10" key="1">
    <citation type="submission" date="2016-01" db="EMBL/GenBank/DDBJ databases">
        <authorList>
            <person name="Mitreva M."/>
            <person name="Pepin K.H."/>
            <person name="Mihindukulasuriya K.A."/>
            <person name="Fulton R."/>
            <person name="Fronick C."/>
            <person name="O'Laughlin M."/>
            <person name="Miner T."/>
            <person name="Herter B."/>
            <person name="Rosa B.A."/>
            <person name="Cordes M."/>
            <person name="Tomlinson C."/>
            <person name="Wollam A."/>
            <person name="Palsikar V.B."/>
            <person name="Mardis E.R."/>
            <person name="Wilson R.K."/>
        </authorList>
    </citation>
    <scope>NUCLEOTIDE SEQUENCE [LARGE SCALE GENOMIC DNA]</scope>
    <source>
        <strain evidence="10">KA00274</strain>
    </source>
</reference>
<dbReference type="Gene3D" id="1.10.3720.10">
    <property type="entry name" value="MetI-like"/>
    <property type="match status" value="1"/>
</dbReference>
<dbReference type="InterPro" id="IPR035906">
    <property type="entry name" value="MetI-like_sf"/>
</dbReference>
<dbReference type="STRING" id="1497955.HMPREF1872_00594"/>
<dbReference type="PANTHER" id="PTHR30193">
    <property type="entry name" value="ABC TRANSPORTER PERMEASE PROTEIN"/>
    <property type="match status" value="1"/>
</dbReference>
<evidence type="ECO:0000313" key="10">
    <source>
        <dbReference type="Proteomes" id="UP000070080"/>
    </source>
</evidence>
<evidence type="ECO:0000313" key="9">
    <source>
        <dbReference type="EMBL" id="KXB41643.1"/>
    </source>
</evidence>
<keyword evidence="10" id="KW-1185">Reference proteome</keyword>
<evidence type="ECO:0000256" key="7">
    <source>
        <dbReference type="RuleBase" id="RU363032"/>
    </source>
</evidence>
<dbReference type="Proteomes" id="UP000070080">
    <property type="component" value="Unassembled WGS sequence"/>
</dbReference>
<comment type="subcellular location">
    <subcellularLocation>
        <location evidence="1 7">Cell membrane</location>
        <topology evidence="1 7">Multi-pass membrane protein</topology>
    </subcellularLocation>
</comment>
<feature type="transmembrane region" description="Helical" evidence="7">
    <location>
        <begin position="87"/>
        <end position="106"/>
    </location>
</feature>
<feature type="transmembrane region" description="Helical" evidence="7">
    <location>
        <begin position="118"/>
        <end position="138"/>
    </location>
</feature>
<keyword evidence="4 7" id="KW-0812">Transmembrane</keyword>
<comment type="caution">
    <text evidence="9">The sequence shown here is derived from an EMBL/GenBank/DDBJ whole genome shotgun (WGS) entry which is preliminary data.</text>
</comment>
<keyword evidence="6 7" id="KW-0472">Membrane</keyword>
<dbReference type="GO" id="GO:0055085">
    <property type="term" value="P:transmembrane transport"/>
    <property type="evidence" value="ECO:0007669"/>
    <property type="project" value="InterPro"/>
</dbReference>
<dbReference type="GO" id="GO:0005886">
    <property type="term" value="C:plasma membrane"/>
    <property type="evidence" value="ECO:0007669"/>
    <property type="project" value="UniProtKB-SubCell"/>
</dbReference>
<evidence type="ECO:0000256" key="1">
    <source>
        <dbReference type="ARBA" id="ARBA00004651"/>
    </source>
</evidence>
<dbReference type="PANTHER" id="PTHR30193:SF37">
    <property type="entry name" value="INNER MEMBRANE ABC TRANSPORTER PERMEASE PROTEIN YCJO"/>
    <property type="match status" value="1"/>
</dbReference>
<dbReference type="PROSITE" id="PS50928">
    <property type="entry name" value="ABC_TM1"/>
    <property type="match status" value="1"/>
</dbReference>
<evidence type="ECO:0000256" key="3">
    <source>
        <dbReference type="ARBA" id="ARBA00022475"/>
    </source>
</evidence>
<dbReference type="PATRIC" id="fig|1497955.3.peg.574"/>
<evidence type="ECO:0000256" key="6">
    <source>
        <dbReference type="ARBA" id="ARBA00023136"/>
    </source>
</evidence>
<proteinExistence type="inferred from homology"/>
<feature type="transmembrane region" description="Helical" evidence="7">
    <location>
        <begin position="220"/>
        <end position="245"/>
    </location>
</feature>
<dbReference type="Pfam" id="PF00528">
    <property type="entry name" value="BPD_transp_1"/>
    <property type="match status" value="1"/>
</dbReference>
<protein>
    <submittedName>
        <fullName evidence="9">ABC transporter, permease protein</fullName>
    </submittedName>
</protein>
<evidence type="ECO:0000256" key="2">
    <source>
        <dbReference type="ARBA" id="ARBA00022448"/>
    </source>
</evidence>
<dbReference type="EMBL" id="LSCV01000011">
    <property type="protein sequence ID" value="KXB41643.1"/>
    <property type="molecule type" value="Genomic_DNA"/>
</dbReference>
<dbReference type="RefSeq" id="WP_066713647.1">
    <property type="nucleotide sequence ID" value="NZ_JARFNM010000001.1"/>
</dbReference>
<feature type="transmembrane region" description="Helical" evidence="7">
    <location>
        <begin position="12"/>
        <end position="37"/>
    </location>
</feature>
<evidence type="ECO:0000256" key="4">
    <source>
        <dbReference type="ARBA" id="ARBA00022692"/>
    </source>
</evidence>
<comment type="similarity">
    <text evidence="7">Belongs to the binding-protein-dependent transport system permease family.</text>
</comment>
<keyword evidence="2 7" id="KW-0813">Transport</keyword>
<gene>
    <name evidence="9" type="ORF">HMPREF1872_00594</name>
</gene>
<name>A0A133YER4_9FIRM</name>
<feature type="transmembrane region" description="Helical" evidence="7">
    <location>
        <begin position="270"/>
        <end position="290"/>
    </location>
</feature>
<dbReference type="CDD" id="cd06261">
    <property type="entry name" value="TM_PBP2"/>
    <property type="match status" value="1"/>
</dbReference>
<dbReference type="InterPro" id="IPR051393">
    <property type="entry name" value="ABC_transporter_permease"/>
</dbReference>
<dbReference type="OrthoDB" id="367897at2"/>
<dbReference type="InterPro" id="IPR000515">
    <property type="entry name" value="MetI-like"/>
</dbReference>
<dbReference type="AlphaFoldDB" id="A0A133YER4"/>
<feature type="domain" description="ABC transmembrane type-1" evidence="8">
    <location>
        <begin position="81"/>
        <end position="294"/>
    </location>
</feature>
<keyword evidence="5 7" id="KW-1133">Transmembrane helix</keyword>
<sequence>MKNYRLASWKTALLFLLPSLIGFLIFSIIPMIMQIFVSLTNWDGLSELVLFSNFSGFMQEFYVGLQNYKFILTSKEFLQVIGNTLEFVVLYIPLMLVCSMIVALILNSHVKGLGLFRVLYYIPVITSWVAGALIWKWVLSPDYGAINNILAIFGIEGPAWLQSSKWAMPAIVLASVWKDMGYFGLMLMSGLQGINQEYYEAASVDGAGKIKQFTKVTLPLLTPTIFFVIIISLINSFQLFTQIVIMTPEGGPLNSTIVMVERIYKYGFRYYQMGTAAAYSWILFAILLILTMVQMKLQKKWVNYDD</sequence>
<accession>A0A133YER4</accession>
<evidence type="ECO:0000256" key="5">
    <source>
        <dbReference type="ARBA" id="ARBA00022989"/>
    </source>
</evidence>
<evidence type="ECO:0000259" key="8">
    <source>
        <dbReference type="PROSITE" id="PS50928"/>
    </source>
</evidence>
<keyword evidence="3" id="KW-1003">Cell membrane</keyword>
<dbReference type="SUPFAM" id="SSF161098">
    <property type="entry name" value="MetI-like"/>
    <property type="match status" value="1"/>
</dbReference>